<keyword evidence="5" id="KW-1185">Reference proteome</keyword>
<dbReference type="InterPro" id="IPR032013">
    <property type="entry name" value="DUF4795"/>
</dbReference>
<feature type="coiled-coil region" evidence="1">
    <location>
        <begin position="110"/>
        <end position="236"/>
    </location>
</feature>
<dbReference type="Proteomes" id="UP001444071">
    <property type="component" value="Unassembled WGS sequence"/>
</dbReference>
<sequence length="388" mass="43664">MLVKPTGPPSIASSSSTTSAAPGSPNISVEDLTSEAAADATNVSSDGSEGGVMAGHHTRTTGPTPDDVATSVLPGSIPKTSGSTPADVFQPQETFGLDRTQETEDTVRNIGKLQERFSKLEAHMVALEKQKVDWSELADLRQLNTYKDSQDASNNLTEQLEQHKALIESLMSDHEKNIELLCNVQRAILQLQAECERLQETTRNLDEDNRQKQGHIEELYKTAEELEVKKADKQMVESEIKADKSALESKVSRLQFDVATEQLNSMFHELLNKVTGQEQDWHKVIDRLSTEMECKLNRIELDCVKMQLEERWRGIHKKLQAQSAPEQDDAAGIRKQLLERFHCLSCDRPIMKQTPGPILVTLPSFPAFPPQKTFRPWTLEQIRQHYRR</sequence>
<evidence type="ECO:0000256" key="1">
    <source>
        <dbReference type="SAM" id="Coils"/>
    </source>
</evidence>
<comment type="caution">
    <text evidence="4">The sequence shown here is derived from an EMBL/GenBank/DDBJ whole genome shotgun (WGS) entry which is preliminary data.</text>
</comment>
<dbReference type="Pfam" id="PF16043">
    <property type="entry name" value="DUF4795"/>
    <property type="match status" value="1"/>
</dbReference>
<gene>
    <name evidence="4" type="ORF">XENORESO_014784</name>
</gene>
<evidence type="ECO:0000313" key="4">
    <source>
        <dbReference type="EMBL" id="MEQ2274142.1"/>
    </source>
</evidence>
<feature type="compositionally biased region" description="Low complexity" evidence="2">
    <location>
        <begin position="9"/>
        <end position="25"/>
    </location>
</feature>
<dbReference type="PANTHER" id="PTHR47080:SF2">
    <property type="entry name" value="GLUTAMINE-RICH PROTEIN 2"/>
    <property type="match status" value="1"/>
</dbReference>
<dbReference type="EMBL" id="JAHRIM010074754">
    <property type="protein sequence ID" value="MEQ2274142.1"/>
    <property type="molecule type" value="Genomic_DNA"/>
</dbReference>
<name>A0ABV0WWX5_9TELE</name>
<reference evidence="4 5" key="1">
    <citation type="submission" date="2021-06" db="EMBL/GenBank/DDBJ databases">
        <authorList>
            <person name="Palmer J.M."/>
        </authorList>
    </citation>
    <scope>NUCLEOTIDE SEQUENCE [LARGE SCALE GENOMIC DNA]</scope>
    <source>
        <strain evidence="4 5">XR_2019</strain>
        <tissue evidence="4">Muscle</tissue>
    </source>
</reference>
<accession>A0ABV0WWX5</accession>
<dbReference type="PANTHER" id="PTHR47080">
    <property type="entry name" value="CHROMOSOME 16 OPEN READING FRAME 96"/>
    <property type="match status" value="1"/>
</dbReference>
<evidence type="ECO:0000313" key="5">
    <source>
        <dbReference type="Proteomes" id="UP001444071"/>
    </source>
</evidence>
<proteinExistence type="predicted"/>
<keyword evidence="1" id="KW-0175">Coiled coil</keyword>
<evidence type="ECO:0000256" key="2">
    <source>
        <dbReference type="SAM" id="MobiDB-lite"/>
    </source>
</evidence>
<feature type="domain" description="DUF4795" evidence="3">
    <location>
        <begin position="176"/>
        <end position="376"/>
    </location>
</feature>
<evidence type="ECO:0000259" key="3">
    <source>
        <dbReference type="Pfam" id="PF16043"/>
    </source>
</evidence>
<protein>
    <recommendedName>
        <fullName evidence="3">DUF4795 domain-containing protein</fullName>
    </recommendedName>
</protein>
<organism evidence="4 5">
    <name type="scientific">Xenotaenia resolanae</name>
    <dbReference type="NCBI Taxonomy" id="208358"/>
    <lineage>
        <taxon>Eukaryota</taxon>
        <taxon>Metazoa</taxon>
        <taxon>Chordata</taxon>
        <taxon>Craniata</taxon>
        <taxon>Vertebrata</taxon>
        <taxon>Euteleostomi</taxon>
        <taxon>Actinopterygii</taxon>
        <taxon>Neopterygii</taxon>
        <taxon>Teleostei</taxon>
        <taxon>Neoteleostei</taxon>
        <taxon>Acanthomorphata</taxon>
        <taxon>Ovalentaria</taxon>
        <taxon>Atherinomorphae</taxon>
        <taxon>Cyprinodontiformes</taxon>
        <taxon>Goodeidae</taxon>
        <taxon>Xenotaenia</taxon>
    </lineage>
</organism>
<feature type="region of interest" description="Disordered" evidence="2">
    <location>
        <begin position="1"/>
        <end position="90"/>
    </location>
</feature>